<keyword evidence="2" id="KW-0633">Potassium transport</keyword>
<dbReference type="GO" id="GO:0012505">
    <property type="term" value="C:endomembrane system"/>
    <property type="evidence" value="ECO:0007669"/>
    <property type="project" value="TreeGrafter"/>
</dbReference>
<evidence type="ECO:0000313" key="5">
    <source>
        <dbReference type="EMBL" id="KAE9596216.1"/>
    </source>
</evidence>
<evidence type="ECO:0000256" key="4">
    <source>
        <dbReference type="ARBA" id="ARBA00023065"/>
    </source>
</evidence>
<protein>
    <submittedName>
        <fullName evidence="5">Uncharacterized protein</fullName>
    </submittedName>
</protein>
<dbReference type="Proteomes" id="UP000447434">
    <property type="component" value="Chromosome 17"/>
</dbReference>
<dbReference type="PANTHER" id="PTHR32468:SF35">
    <property type="entry name" value="CATION_H+ EXCHANGER DOMAIN-CONTAINING PROTEIN"/>
    <property type="match status" value="1"/>
</dbReference>
<dbReference type="PANTHER" id="PTHR32468">
    <property type="entry name" value="CATION/H + ANTIPORTER"/>
    <property type="match status" value="1"/>
</dbReference>
<keyword evidence="1" id="KW-0813">Transport</keyword>
<evidence type="ECO:0000256" key="2">
    <source>
        <dbReference type="ARBA" id="ARBA00022538"/>
    </source>
</evidence>
<evidence type="ECO:0000256" key="3">
    <source>
        <dbReference type="ARBA" id="ARBA00022958"/>
    </source>
</evidence>
<dbReference type="GO" id="GO:0006885">
    <property type="term" value="P:regulation of pH"/>
    <property type="evidence" value="ECO:0007669"/>
    <property type="project" value="TreeGrafter"/>
</dbReference>
<keyword evidence="4" id="KW-0406">Ion transport</keyword>
<evidence type="ECO:0000313" key="6">
    <source>
        <dbReference type="Proteomes" id="UP000447434"/>
    </source>
</evidence>
<dbReference type="EMBL" id="WOCE01000017">
    <property type="protein sequence ID" value="KAE9596216.1"/>
    <property type="molecule type" value="Genomic_DNA"/>
</dbReference>
<evidence type="ECO:0000256" key="1">
    <source>
        <dbReference type="ARBA" id="ARBA00022448"/>
    </source>
</evidence>
<dbReference type="GO" id="GO:0006813">
    <property type="term" value="P:potassium ion transport"/>
    <property type="evidence" value="ECO:0007669"/>
    <property type="project" value="UniProtKB-KW"/>
</dbReference>
<dbReference type="OrthoDB" id="1435509at2759"/>
<keyword evidence="3" id="KW-0630">Potassium</keyword>
<keyword evidence="6" id="KW-1185">Reference proteome</keyword>
<dbReference type="InterPro" id="IPR050794">
    <property type="entry name" value="CPA2_transporter"/>
</dbReference>
<dbReference type="GO" id="GO:0098662">
    <property type="term" value="P:inorganic cation transmembrane transport"/>
    <property type="evidence" value="ECO:0007669"/>
    <property type="project" value="TreeGrafter"/>
</dbReference>
<gene>
    <name evidence="5" type="ORF">Lalb_Chr17g0346981</name>
</gene>
<organism evidence="5 6">
    <name type="scientific">Lupinus albus</name>
    <name type="common">White lupine</name>
    <name type="synonym">Lupinus termis</name>
    <dbReference type="NCBI Taxonomy" id="3870"/>
    <lineage>
        <taxon>Eukaryota</taxon>
        <taxon>Viridiplantae</taxon>
        <taxon>Streptophyta</taxon>
        <taxon>Embryophyta</taxon>
        <taxon>Tracheophyta</taxon>
        <taxon>Spermatophyta</taxon>
        <taxon>Magnoliopsida</taxon>
        <taxon>eudicotyledons</taxon>
        <taxon>Gunneridae</taxon>
        <taxon>Pentapetalae</taxon>
        <taxon>rosids</taxon>
        <taxon>fabids</taxon>
        <taxon>Fabales</taxon>
        <taxon>Fabaceae</taxon>
        <taxon>Papilionoideae</taxon>
        <taxon>50 kb inversion clade</taxon>
        <taxon>genistoids sensu lato</taxon>
        <taxon>core genistoids</taxon>
        <taxon>Genisteae</taxon>
        <taxon>Lupinus</taxon>
    </lineage>
</organism>
<accession>A0A6A4NR74</accession>
<sequence length="86" mass="9998">MIEEVIRDGEEMLTSIRKMKNKFELVIVGREHPQSVLVDGFQEWSECKEDMLASQDFETKASILVVQQQRMIKKFAKHNKGRSKGT</sequence>
<reference evidence="6" key="1">
    <citation type="journal article" date="2020" name="Nat. Commun.">
        <title>Genome sequence of the cluster root forming white lupin.</title>
        <authorList>
            <person name="Hufnagel B."/>
            <person name="Marques A."/>
            <person name="Soriano A."/>
            <person name="Marques L."/>
            <person name="Divol F."/>
            <person name="Doumas P."/>
            <person name="Sallet E."/>
            <person name="Mancinotti D."/>
            <person name="Carrere S."/>
            <person name="Marande W."/>
            <person name="Arribat S."/>
            <person name="Keller J."/>
            <person name="Huneau C."/>
            <person name="Blein T."/>
            <person name="Aime D."/>
            <person name="Laguerre M."/>
            <person name="Taylor J."/>
            <person name="Schubert V."/>
            <person name="Nelson M."/>
            <person name="Geu-Flores F."/>
            <person name="Crespi M."/>
            <person name="Gallardo-Guerrero K."/>
            <person name="Delaux P.-M."/>
            <person name="Salse J."/>
            <person name="Berges H."/>
            <person name="Guyot R."/>
            <person name="Gouzy J."/>
            <person name="Peret B."/>
        </authorList>
    </citation>
    <scope>NUCLEOTIDE SEQUENCE [LARGE SCALE GENOMIC DNA]</scope>
    <source>
        <strain evidence="6">cv. Amiga</strain>
    </source>
</reference>
<name>A0A6A4NR74_LUPAL</name>
<proteinExistence type="predicted"/>
<dbReference type="AlphaFoldDB" id="A0A6A4NR74"/>
<comment type="caution">
    <text evidence="5">The sequence shown here is derived from an EMBL/GenBank/DDBJ whole genome shotgun (WGS) entry which is preliminary data.</text>
</comment>